<gene>
    <name evidence="2" type="ORF">Q31a_12190</name>
</gene>
<keyword evidence="2" id="KW-0378">Hydrolase</keyword>
<dbReference type="GO" id="GO:0006508">
    <property type="term" value="P:proteolysis"/>
    <property type="evidence" value="ECO:0007669"/>
    <property type="project" value="UniProtKB-KW"/>
</dbReference>
<dbReference type="OrthoDB" id="9806592at2"/>
<dbReference type="AlphaFoldDB" id="A0A518G2U1"/>
<accession>A0A518G2U1</accession>
<feature type="region of interest" description="Disordered" evidence="1">
    <location>
        <begin position="288"/>
        <end position="329"/>
    </location>
</feature>
<dbReference type="GO" id="GO:0008233">
    <property type="term" value="F:peptidase activity"/>
    <property type="evidence" value="ECO:0007669"/>
    <property type="project" value="UniProtKB-KW"/>
</dbReference>
<proteinExistence type="predicted"/>
<dbReference type="Proteomes" id="UP000318017">
    <property type="component" value="Chromosome"/>
</dbReference>
<evidence type="ECO:0000256" key="1">
    <source>
        <dbReference type="SAM" id="MobiDB-lite"/>
    </source>
</evidence>
<feature type="compositionally biased region" description="Gly residues" evidence="1">
    <location>
        <begin position="299"/>
        <end position="310"/>
    </location>
</feature>
<reference evidence="2 3" key="1">
    <citation type="submission" date="2019-02" db="EMBL/GenBank/DDBJ databases">
        <title>Deep-cultivation of Planctomycetes and their phenomic and genomic characterization uncovers novel biology.</title>
        <authorList>
            <person name="Wiegand S."/>
            <person name="Jogler M."/>
            <person name="Boedeker C."/>
            <person name="Pinto D."/>
            <person name="Vollmers J."/>
            <person name="Rivas-Marin E."/>
            <person name="Kohn T."/>
            <person name="Peeters S.H."/>
            <person name="Heuer A."/>
            <person name="Rast P."/>
            <person name="Oberbeckmann S."/>
            <person name="Bunk B."/>
            <person name="Jeske O."/>
            <person name="Meyerdierks A."/>
            <person name="Storesund J.E."/>
            <person name="Kallscheuer N."/>
            <person name="Luecker S."/>
            <person name="Lage O.M."/>
            <person name="Pohl T."/>
            <person name="Merkel B.J."/>
            <person name="Hornburger P."/>
            <person name="Mueller R.-W."/>
            <person name="Bruemmer F."/>
            <person name="Labrenz M."/>
            <person name="Spormann A.M."/>
            <person name="Op den Camp H."/>
            <person name="Overmann J."/>
            <person name="Amann R."/>
            <person name="Jetten M.S.M."/>
            <person name="Mascher T."/>
            <person name="Medema M.H."/>
            <person name="Devos D.P."/>
            <person name="Kaster A.-K."/>
            <person name="Ovreas L."/>
            <person name="Rohde M."/>
            <person name="Galperin M.Y."/>
            <person name="Jogler C."/>
        </authorList>
    </citation>
    <scope>NUCLEOTIDE SEQUENCE [LARGE SCALE GENOMIC DNA]</scope>
    <source>
        <strain evidence="2 3">Q31a</strain>
    </source>
</reference>
<keyword evidence="3" id="KW-1185">Reference proteome</keyword>
<dbReference type="KEGG" id="ahel:Q31a_12190"/>
<protein>
    <submittedName>
        <fullName evidence="2">Caudovirus prohead protease</fullName>
    </submittedName>
</protein>
<dbReference type="RefSeq" id="WP_145075238.1">
    <property type="nucleotide sequence ID" value="NZ_CP036298.1"/>
</dbReference>
<keyword evidence="2" id="KW-0645">Protease</keyword>
<dbReference type="Pfam" id="PF25209">
    <property type="entry name" value="Phage_capsid_4"/>
    <property type="match status" value="1"/>
</dbReference>
<evidence type="ECO:0000313" key="2">
    <source>
        <dbReference type="EMBL" id="QDV22926.1"/>
    </source>
</evidence>
<organism evidence="2 3">
    <name type="scientific">Aureliella helgolandensis</name>
    <dbReference type="NCBI Taxonomy" id="2527968"/>
    <lineage>
        <taxon>Bacteria</taxon>
        <taxon>Pseudomonadati</taxon>
        <taxon>Planctomycetota</taxon>
        <taxon>Planctomycetia</taxon>
        <taxon>Pirellulales</taxon>
        <taxon>Pirellulaceae</taxon>
        <taxon>Aureliella</taxon>
    </lineage>
</organism>
<sequence length="812" mass="88085">MATHSQLADQFRDLVRSTRSEPVPVITRAAVLTPKTLDEENRRIQSVLTTEDPVAVYDWRRGEIVLEILRMDGAEYEEQTPLLRDHNQYSVTSILGSVIEPVVANDRLDGWLEFGTELDDTAESIWRRVKQGHLRRVSIGYDYTAKDYVTIPAGETQTVKGKSYTAPKDRSLRIVFRWRLREVSVVVIPADARAKLKSQGTADATTLEFFAEQSATPPATAGRTFETAEDTMKQFLRFLHGLGLASTVTDTDAALEWARGGVLTSAQLNELANYCKSDGVAFEVSSAKVKGSATTGTRSGEGSGGTGAGATGTDSTNPAPTDGGQRSDSLTAEQLQTHLRTASNEAIAAERARITAIRELAAQHPEVSETVVRAAENEGITVEAAQGRFLEAIRTGRQTGVPPAGHVRGSEQLNLRVLHAALLERAGIRPDSPFLTSDLARSVGGRREFQSDWICNQPATGQRRDALEQAFDIAGQRGLRNLTLMRLAELVIEQETGERVYDETQLIERAFASGGFTALYGSVVHMQLLNSYALAYSAYEQFVDIVDVMDHRDHKDADMTGVGRMVKQSKKNPGKAATLNVDDPTLQSVAAERYAGVLKLTDLAMINDSFGIAGHMPEELGKTAKQMVADIVWAEILRTDNLSDGKARYNSTDGNDIDVAAFDTDGVTAMGVALGAKKIGKRRIQVAGGVIAAGLTQSPAAKIQIGSETINHAVNPHRNAYRVVEDTAIDLGVDDPANDEAAIAGTPDSLYAFATGDKRSVKLAFRRGTNRGPITRRGILTEGEWGLYWDIFLDVGAAFQRRVGTVRVNVTG</sequence>
<dbReference type="EMBL" id="CP036298">
    <property type="protein sequence ID" value="QDV22926.1"/>
    <property type="molecule type" value="Genomic_DNA"/>
</dbReference>
<evidence type="ECO:0000313" key="3">
    <source>
        <dbReference type="Proteomes" id="UP000318017"/>
    </source>
</evidence>
<name>A0A518G2U1_9BACT</name>